<reference evidence="1 2" key="1">
    <citation type="journal article" date="2019" name="Sci. Rep.">
        <title>Orb-weaving spider Araneus ventricosus genome elucidates the spidroin gene catalogue.</title>
        <authorList>
            <person name="Kono N."/>
            <person name="Nakamura H."/>
            <person name="Ohtoshi R."/>
            <person name="Moran D.A.P."/>
            <person name="Shinohara A."/>
            <person name="Yoshida Y."/>
            <person name="Fujiwara M."/>
            <person name="Mori M."/>
            <person name="Tomita M."/>
            <person name="Arakawa K."/>
        </authorList>
    </citation>
    <scope>NUCLEOTIDE SEQUENCE [LARGE SCALE GENOMIC DNA]</scope>
</reference>
<dbReference type="EMBL" id="BGPR01000508">
    <property type="protein sequence ID" value="GBM24006.1"/>
    <property type="molecule type" value="Genomic_DNA"/>
</dbReference>
<comment type="caution">
    <text evidence="1">The sequence shown here is derived from an EMBL/GenBank/DDBJ whole genome shotgun (WGS) entry which is preliminary data.</text>
</comment>
<organism evidence="1 2">
    <name type="scientific">Araneus ventricosus</name>
    <name type="common">Orbweaver spider</name>
    <name type="synonym">Epeira ventricosa</name>
    <dbReference type="NCBI Taxonomy" id="182803"/>
    <lineage>
        <taxon>Eukaryota</taxon>
        <taxon>Metazoa</taxon>
        <taxon>Ecdysozoa</taxon>
        <taxon>Arthropoda</taxon>
        <taxon>Chelicerata</taxon>
        <taxon>Arachnida</taxon>
        <taxon>Araneae</taxon>
        <taxon>Araneomorphae</taxon>
        <taxon>Entelegynae</taxon>
        <taxon>Araneoidea</taxon>
        <taxon>Araneidae</taxon>
        <taxon>Araneus</taxon>
    </lineage>
</organism>
<accession>A0A4Y2E6N8</accession>
<evidence type="ECO:0000313" key="2">
    <source>
        <dbReference type="Proteomes" id="UP000499080"/>
    </source>
</evidence>
<name>A0A4Y2E6N8_ARAVE</name>
<protein>
    <submittedName>
        <fullName evidence="1">Uncharacterized protein</fullName>
    </submittedName>
</protein>
<gene>
    <name evidence="1" type="ORF">AVEN_274419_1</name>
</gene>
<sequence>MSVTAGRAHPSRNLRTIPAGEHSILTDLTCTWVSHAAVLRDCDPRILRPRAQDLITRPPRPRKSQRIWRYMYITQLVSMYFKPIIASPILCVADVLGKQIACVHRVLLWGI</sequence>
<proteinExistence type="predicted"/>
<evidence type="ECO:0000313" key="1">
    <source>
        <dbReference type="EMBL" id="GBM24006.1"/>
    </source>
</evidence>
<keyword evidence="2" id="KW-1185">Reference proteome</keyword>
<dbReference type="Proteomes" id="UP000499080">
    <property type="component" value="Unassembled WGS sequence"/>
</dbReference>
<dbReference type="AlphaFoldDB" id="A0A4Y2E6N8"/>